<evidence type="ECO:0000259" key="1">
    <source>
        <dbReference type="Pfam" id="PF16571"/>
    </source>
</evidence>
<dbReference type="KEGG" id="mama:GII36_04690"/>
<dbReference type="AlphaFoldDB" id="A0A857MPE6"/>
<accession>A0A857MPE6</accession>
<keyword evidence="3" id="KW-1185">Reference proteome</keyword>
<name>A0A857MPE6_9BACT</name>
<protein>
    <recommendedName>
        <fullName evidence="1">Elongation factor G-binding protein C-terminal treble-clef zinc-finger domain-containing protein</fullName>
    </recommendedName>
</protein>
<organism evidence="2 3">
    <name type="scientific">Candidatus Mycosynbacter amalyticus</name>
    <dbReference type="NCBI Taxonomy" id="2665156"/>
    <lineage>
        <taxon>Bacteria</taxon>
        <taxon>Candidatus Saccharimonadota</taxon>
        <taxon>Candidatus Saccharimonadota incertae sedis</taxon>
        <taxon>Candidatus Mycosynbacter</taxon>
    </lineage>
</organism>
<evidence type="ECO:0000313" key="3">
    <source>
        <dbReference type="Proteomes" id="UP001059824"/>
    </source>
</evidence>
<feature type="domain" description="Elongation factor G-binding protein C-terminal treble-clef zinc-finger" evidence="1">
    <location>
        <begin position="79"/>
        <end position="168"/>
    </location>
</feature>
<dbReference type="Pfam" id="PF16571">
    <property type="entry name" value="FBP_C"/>
    <property type="match status" value="1"/>
</dbReference>
<dbReference type="EMBL" id="CP045921">
    <property type="protein sequence ID" value="QHN43119.1"/>
    <property type="molecule type" value="Genomic_DNA"/>
</dbReference>
<dbReference type="RefSeq" id="WP_260762973.1">
    <property type="nucleotide sequence ID" value="NZ_CP045921.1"/>
</dbReference>
<gene>
    <name evidence="2" type="ORF">GII36_04690</name>
</gene>
<evidence type="ECO:0000313" key="2">
    <source>
        <dbReference type="EMBL" id="QHN43119.1"/>
    </source>
</evidence>
<proteinExistence type="predicted"/>
<reference evidence="2" key="1">
    <citation type="journal article" date="2021" name="Nat. Microbiol.">
        <title>Cocultivation of an ultrasmall environmental parasitic bacterium with lytic ability against bacteria associated with wastewater foams.</title>
        <authorList>
            <person name="Batinovic S."/>
            <person name="Rose J.J.A."/>
            <person name="Ratcliffe J."/>
            <person name="Seviour R.J."/>
            <person name="Petrovski S."/>
        </authorList>
    </citation>
    <scope>NUCLEOTIDE SEQUENCE</scope>
    <source>
        <strain evidence="2">JR1</strain>
    </source>
</reference>
<dbReference type="InterPro" id="IPR032330">
    <property type="entry name" value="EF-G-binding_C"/>
</dbReference>
<dbReference type="Proteomes" id="UP001059824">
    <property type="component" value="Chromosome"/>
</dbReference>
<sequence>MQKIDLQFFNQLLDESDIKQRIKRELRFNTSISHLKDSDWLELEMIHISNRSGNVGVLLLGLATSIYLIPYEFKKIGPSASTGRQQPIICDFCRTWQSGTRAGTITFTNVKSGKSNVTYLCCGDLRCSDHVRSKTSASKTSRTQLREDMDNENRIDRFNERLDRLVNDLEITPLTLPEE</sequence>